<dbReference type="EMBL" id="BQKY01000008">
    <property type="protein sequence ID" value="GJN90997.1"/>
    <property type="molecule type" value="Genomic_DNA"/>
</dbReference>
<comment type="caution">
    <text evidence="2">The sequence shown here is derived from an EMBL/GenBank/DDBJ whole genome shotgun (WGS) entry which is preliminary data.</text>
</comment>
<reference evidence="2 3" key="1">
    <citation type="submission" date="2021-12" db="EMBL/GenBank/DDBJ databases">
        <title>High titer production of polyol ester of fatty acids by Rhodotorula paludigena BS15 towards product separation-free biomass refinery.</title>
        <authorList>
            <person name="Mano J."/>
            <person name="Ono H."/>
            <person name="Tanaka T."/>
            <person name="Naito K."/>
            <person name="Sushida H."/>
            <person name="Ike M."/>
            <person name="Tokuyasu K."/>
            <person name="Kitaoka M."/>
        </authorList>
    </citation>
    <scope>NUCLEOTIDE SEQUENCE [LARGE SCALE GENOMIC DNA]</scope>
    <source>
        <strain evidence="2 3">BS15</strain>
    </source>
</reference>
<feature type="region of interest" description="Disordered" evidence="1">
    <location>
        <begin position="1"/>
        <end position="22"/>
    </location>
</feature>
<proteinExistence type="predicted"/>
<accession>A0AAV5GPQ8</accession>
<keyword evidence="3" id="KW-1185">Reference proteome</keyword>
<dbReference type="AlphaFoldDB" id="A0AAV5GPQ8"/>
<name>A0AAV5GPQ8_9BASI</name>
<feature type="region of interest" description="Disordered" evidence="1">
    <location>
        <begin position="390"/>
        <end position="422"/>
    </location>
</feature>
<evidence type="ECO:0000313" key="3">
    <source>
        <dbReference type="Proteomes" id="UP001342314"/>
    </source>
</evidence>
<organism evidence="2 3">
    <name type="scientific">Rhodotorula paludigena</name>
    <dbReference type="NCBI Taxonomy" id="86838"/>
    <lineage>
        <taxon>Eukaryota</taxon>
        <taxon>Fungi</taxon>
        <taxon>Dikarya</taxon>
        <taxon>Basidiomycota</taxon>
        <taxon>Pucciniomycotina</taxon>
        <taxon>Microbotryomycetes</taxon>
        <taxon>Sporidiobolales</taxon>
        <taxon>Sporidiobolaceae</taxon>
        <taxon>Rhodotorula</taxon>
    </lineage>
</organism>
<evidence type="ECO:0000313" key="2">
    <source>
        <dbReference type="EMBL" id="GJN90997.1"/>
    </source>
</evidence>
<protein>
    <submittedName>
        <fullName evidence="2">Uncharacterized protein</fullName>
    </submittedName>
</protein>
<feature type="compositionally biased region" description="Pro residues" evidence="1">
    <location>
        <begin position="392"/>
        <end position="410"/>
    </location>
</feature>
<dbReference type="Proteomes" id="UP001342314">
    <property type="component" value="Unassembled WGS sequence"/>
</dbReference>
<evidence type="ECO:0000256" key="1">
    <source>
        <dbReference type="SAM" id="MobiDB-lite"/>
    </source>
</evidence>
<sequence>MDSVGAGPSPRPRTTASQPAVPKFWPSEGSSWASWPDLLLATQLCALRAGFSALSRYWVADRPESFAVRCSVSPGAHRSTRCAATVVSARAVDPGKLDGRWRVEKVDPTKVTTGGHRGHAGGIGLSYWLKASDRPLDRLTLKPGDIIVGWRAMHTLEASIRALARSQGCYLTGRLPSGKMDASKPSYVLVCVLDSAQCPFFVKFESLPREHGGEERWMCTEVRAQHSCISSAAKPQKRLKWRMAFFPRITLVDGCIGEPHRPNPPRKKENHILAADQHIGAFPQQNGRLPSNAAPTEEIVHHPDGTSTILLPASRDPLAAHWSWIWSAERDLELAERRTAELKYRYEAMLQVVEGEKRRVAEKRRWQEALEQRGEPVPVFPPPVHPTVRPLQHPPPPPFLATPVSPPPPPKRPRLIVGTGPPRERSILRGQVLHMNGRLYWS</sequence>
<gene>
    <name evidence="2" type="ORF">Rhopal_004011-T1</name>
</gene>